<dbReference type="EMBL" id="RBCJ01000001">
    <property type="protein sequence ID" value="RKN82991.1"/>
    <property type="molecule type" value="Genomic_DNA"/>
</dbReference>
<reference evidence="1 2" key="1">
    <citation type="submission" date="2018-10" db="EMBL/GenBank/DDBJ databases">
        <title>Ulvibacterium marinum gen. nov., sp. nov., a novel marine bacterium of the family Flavobacteriaceae, isolated from a culture of the green alga Ulva prolifera.</title>
        <authorList>
            <person name="Zhang Z."/>
        </authorList>
    </citation>
    <scope>NUCLEOTIDE SEQUENCE [LARGE SCALE GENOMIC DNA]</scope>
    <source>
        <strain evidence="1 2">CCMM003</strain>
    </source>
</reference>
<keyword evidence="2" id="KW-1185">Reference proteome</keyword>
<accession>A0A3B0CDM2</accession>
<dbReference type="Proteomes" id="UP000276603">
    <property type="component" value="Unassembled WGS sequence"/>
</dbReference>
<comment type="caution">
    <text evidence="1">The sequence shown here is derived from an EMBL/GenBank/DDBJ whole genome shotgun (WGS) entry which is preliminary data.</text>
</comment>
<sequence length="154" mass="18225">MVAVHRITEDLCEDSFELIAVHSSLEDYALVYKLNFHLKSNFRRTSKDLETMEHISFPFFEWKDRVNDGYWNLINNSSLIEESMTRDNLFEDETSVVTYHFLPEYKEVDYFLKIEQEDIDLGANIVRILNTIPQIMAAYTIEADKLKSKKNLIF</sequence>
<evidence type="ECO:0000313" key="1">
    <source>
        <dbReference type="EMBL" id="RKN82991.1"/>
    </source>
</evidence>
<dbReference type="InterPro" id="IPR047690">
    <property type="entry name" value="IPExxxVDY_fam"/>
</dbReference>
<proteinExistence type="predicted"/>
<organism evidence="1 2">
    <name type="scientific">Ulvibacterium marinum</name>
    <dbReference type="NCBI Taxonomy" id="2419782"/>
    <lineage>
        <taxon>Bacteria</taxon>
        <taxon>Pseudomonadati</taxon>
        <taxon>Bacteroidota</taxon>
        <taxon>Flavobacteriia</taxon>
        <taxon>Flavobacteriales</taxon>
        <taxon>Flavobacteriaceae</taxon>
        <taxon>Ulvibacterium</taxon>
    </lineage>
</organism>
<gene>
    <name evidence="1" type="ORF">D7Z94_03880</name>
</gene>
<name>A0A3B0CDM2_9FLAO</name>
<dbReference type="OrthoDB" id="676614at2"/>
<evidence type="ECO:0000313" key="2">
    <source>
        <dbReference type="Proteomes" id="UP000276603"/>
    </source>
</evidence>
<dbReference type="RefSeq" id="WP_120710198.1">
    <property type="nucleotide sequence ID" value="NZ_CANMKH010000006.1"/>
</dbReference>
<dbReference type="NCBIfam" id="NF033205">
    <property type="entry name" value="IPExxxVDY"/>
    <property type="match status" value="1"/>
</dbReference>
<protein>
    <submittedName>
        <fullName evidence="1">IPExxxVDY family protein</fullName>
    </submittedName>
</protein>
<dbReference type="AlphaFoldDB" id="A0A3B0CDM2"/>